<dbReference type="PROSITE" id="PS51099">
    <property type="entry name" value="PTS_EIIB_TYPE_2"/>
    <property type="match status" value="1"/>
</dbReference>
<gene>
    <name evidence="9" type="ORF">BKP37_14430</name>
</gene>
<dbReference type="EMBL" id="MLQR01000033">
    <property type="protein sequence ID" value="OIJ12075.1"/>
    <property type="molecule type" value="Genomic_DNA"/>
</dbReference>
<dbReference type="Gene3D" id="1.10.10.10">
    <property type="entry name" value="Winged helix-like DNA-binding domain superfamily/Winged helix DNA-binding domain"/>
    <property type="match status" value="2"/>
</dbReference>
<feature type="domain" description="PRD" evidence="8">
    <location>
        <begin position="311"/>
        <end position="416"/>
    </location>
</feature>
<feature type="domain" description="PTS EIIB type-2" evidence="7">
    <location>
        <begin position="419"/>
        <end position="508"/>
    </location>
</feature>
<name>A0A1S2LKU4_9BACI</name>
<evidence type="ECO:0000256" key="3">
    <source>
        <dbReference type="ARBA" id="ARBA00023015"/>
    </source>
</evidence>
<dbReference type="PROSITE" id="PS51094">
    <property type="entry name" value="PTS_EIIA_TYPE_2"/>
    <property type="match status" value="1"/>
</dbReference>
<dbReference type="PROSITE" id="PS51372">
    <property type="entry name" value="PRD_2"/>
    <property type="match status" value="2"/>
</dbReference>
<evidence type="ECO:0000259" key="7">
    <source>
        <dbReference type="PROSITE" id="PS51099"/>
    </source>
</evidence>
<keyword evidence="9" id="KW-0762">Sugar transport</keyword>
<dbReference type="Pfam" id="PF08279">
    <property type="entry name" value="HTH_11"/>
    <property type="match status" value="1"/>
</dbReference>
<dbReference type="SUPFAM" id="SSF52794">
    <property type="entry name" value="PTS system IIB component-like"/>
    <property type="match status" value="1"/>
</dbReference>
<dbReference type="Gene3D" id="3.40.930.10">
    <property type="entry name" value="Mannitol-specific EII, Chain A"/>
    <property type="match status" value="1"/>
</dbReference>
<protein>
    <submittedName>
        <fullName evidence="9">PTS sugar transporter</fullName>
    </submittedName>
</protein>
<dbReference type="InterPro" id="IPR007737">
    <property type="entry name" value="Mga_HTH"/>
</dbReference>
<dbReference type="PANTHER" id="PTHR30185:SF18">
    <property type="entry name" value="TRANSCRIPTIONAL REGULATOR MTLR"/>
    <property type="match status" value="1"/>
</dbReference>
<evidence type="ECO:0000259" key="6">
    <source>
        <dbReference type="PROSITE" id="PS51094"/>
    </source>
</evidence>
<evidence type="ECO:0000313" key="9">
    <source>
        <dbReference type="EMBL" id="OIJ12075.1"/>
    </source>
</evidence>
<keyword evidence="4" id="KW-0010">Activator</keyword>
<dbReference type="Proteomes" id="UP000179524">
    <property type="component" value="Unassembled WGS sequence"/>
</dbReference>
<keyword evidence="1" id="KW-0808">Transferase</keyword>
<sequence length="705" mass="80120">MYISARERQILETLLTRVEGITVKEIADRIDVSVRTIHRDLKGVEDILKEYDLTLLKKSGSGIQVNGSTESIEELQLFLFNLSHNEYTPEERQTVIFCTLLEATEPIKLISLANDLNVTIATVSNDLTKVEERLNRFDLSLIRKRGYGVEIFGSESSKRRAMSSIISQNVNEFELLSLVRENIQKKSTHQVTSASERLLGLVEKKKLLIVEKVLEEINNELPYSIADSAYIGLVVHLSLAIERIMQGENIQIDQGYLGRLKDTVEYSIAEKIIEKLQKVYEIDIPEAETGYITMHLRGAKLRHDKEFLLEDTSFNIAIKAKSLIDYVEKYLDMDLSNNHSLFQGLVAHLRPALYRIKQHMGISNPLLEKIKSDYSDLFNLVKEGTEKVFPHLTIPDEEVGYLVLHFGSALISRKTKENVKALIICSSGIGTSKMLANRIQQEIPNLKDLQNISLFDIRNYDLREYDLVISTIDSPDLPKDYILVSPILTESEIELIKSRITEQGSQLVTNDNTNVFKDVSLYDTKKTLQKLQNIKEYSDVIVTLLESFEIVEINQDLPIQEVLTTVCQHLNKLDVISEAPRVVSALLEREQIGGLGIPDTSMALFHTRSVHVLKPSFKIINLSNLMSLKGMDQSQIDVDNILLLLSPLNSTQQVLEVLSYISALIIEDEKSVEIFQSKNKNLLSAHLTSKFEQFIYEKINENRSV</sequence>
<feature type="domain" description="PRD" evidence="8">
    <location>
        <begin position="201"/>
        <end position="306"/>
    </location>
</feature>
<dbReference type="PANTHER" id="PTHR30185">
    <property type="entry name" value="CRYPTIC BETA-GLUCOSIDE BGL OPERON ANTITERMINATOR"/>
    <property type="match status" value="1"/>
</dbReference>
<dbReference type="InterPro" id="IPR011608">
    <property type="entry name" value="PRD"/>
</dbReference>
<dbReference type="GO" id="GO:0008982">
    <property type="term" value="F:protein-N(PI)-phosphohistidine-sugar phosphotransferase activity"/>
    <property type="evidence" value="ECO:0007669"/>
    <property type="project" value="InterPro"/>
</dbReference>
<dbReference type="InterPro" id="IPR013011">
    <property type="entry name" value="PTS_EIIB_2"/>
</dbReference>
<dbReference type="Pfam" id="PF05043">
    <property type="entry name" value="Mga"/>
    <property type="match status" value="1"/>
</dbReference>
<dbReference type="Pfam" id="PF00874">
    <property type="entry name" value="PRD"/>
    <property type="match status" value="2"/>
</dbReference>
<dbReference type="OrthoDB" id="9776005at2"/>
<dbReference type="Pfam" id="PF00359">
    <property type="entry name" value="PTS_EIIA_2"/>
    <property type="match status" value="1"/>
</dbReference>
<accession>A0A1S2LKU4</accession>
<proteinExistence type="predicted"/>
<dbReference type="InterPro" id="IPR036388">
    <property type="entry name" value="WH-like_DNA-bd_sf"/>
</dbReference>
<evidence type="ECO:0000256" key="4">
    <source>
        <dbReference type="ARBA" id="ARBA00023159"/>
    </source>
</evidence>
<dbReference type="InterPro" id="IPR016152">
    <property type="entry name" value="PTrfase/Anion_transptr"/>
</dbReference>
<evidence type="ECO:0000256" key="5">
    <source>
        <dbReference type="ARBA" id="ARBA00023163"/>
    </source>
</evidence>
<keyword evidence="2" id="KW-0677">Repeat</keyword>
<keyword evidence="9" id="KW-0813">Transport</keyword>
<evidence type="ECO:0000256" key="1">
    <source>
        <dbReference type="ARBA" id="ARBA00022679"/>
    </source>
</evidence>
<dbReference type="InterPro" id="IPR036095">
    <property type="entry name" value="PTS_EIIB-like_sf"/>
</dbReference>
<keyword evidence="10" id="KW-1185">Reference proteome</keyword>
<dbReference type="InterPro" id="IPR050661">
    <property type="entry name" value="BglG_antiterminators"/>
</dbReference>
<dbReference type="SUPFAM" id="SSF55804">
    <property type="entry name" value="Phoshotransferase/anion transport protein"/>
    <property type="match status" value="1"/>
</dbReference>
<feature type="domain" description="PTS EIIA type-2" evidence="6">
    <location>
        <begin position="543"/>
        <end position="690"/>
    </location>
</feature>
<dbReference type="InterPro" id="IPR036634">
    <property type="entry name" value="PRD_sf"/>
</dbReference>
<keyword evidence="3" id="KW-0805">Transcription regulation</keyword>
<dbReference type="Gene3D" id="3.40.50.2300">
    <property type="match status" value="1"/>
</dbReference>
<dbReference type="Gene3D" id="1.10.1790.10">
    <property type="entry name" value="PRD domain"/>
    <property type="match status" value="2"/>
</dbReference>
<dbReference type="InterPro" id="IPR013196">
    <property type="entry name" value="HTH_11"/>
</dbReference>
<evidence type="ECO:0000313" key="10">
    <source>
        <dbReference type="Proteomes" id="UP000179524"/>
    </source>
</evidence>
<dbReference type="InterPro" id="IPR002178">
    <property type="entry name" value="PTS_EIIA_type-2_dom"/>
</dbReference>
<evidence type="ECO:0000256" key="2">
    <source>
        <dbReference type="ARBA" id="ARBA00022737"/>
    </source>
</evidence>
<organism evidence="9 10">
    <name type="scientific">Anaerobacillus alkalilacustris</name>
    <dbReference type="NCBI Taxonomy" id="393763"/>
    <lineage>
        <taxon>Bacteria</taxon>
        <taxon>Bacillati</taxon>
        <taxon>Bacillota</taxon>
        <taxon>Bacilli</taxon>
        <taxon>Bacillales</taxon>
        <taxon>Bacillaceae</taxon>
        <taxon>Anaerobacillus</taxon>
    </lineage>
</organism>
<dbReference type="CDD" id="cd05568">
    <property type="entry name" value="PTS_IIB_bgl_like"/>
    <property type="match status" value="1"/>
</dbReference>
<dbReference type="GO" id="GO:0009401">
    <property type="term" value="P:phosphoenolpyruvate-dependent sugar phosphotransferase system"/>
    <property type="evidence" value="ECO:0007669"/>
    <property type="project" value="InterPro"/>
</dbReference>
<reference evidence="9 10" key="1">
    <citation type="submission" date="2016-10" db="EMBL/GenBank/DDBJ databases">
        <title>Draft genome sequences of four alkaliphilic bacteria belonging to the Anaerobacillus genus.</title>
        <authorList>
            <person name="Bassil N.M."/>
            <person name="Lloyd J.R."/>
        </authorList>
    </citation>
    <scope>NUCLEOTIDE SEQUENCE [LARGE SCALE GENOMIC DNA]</scope>
    <source>
        <strain evidence="9 10">DSM 18345</strain>
    </source>
</reference>
<dbReference type="SUPFAM" id="SSF63520">
    <property type="entry name" value="PTS-regulatory domain, PRD"/>
    <property type="match status" value="2"/>
</dbReference>
<evidence type="ECO:0000259" key="8">
    <source>
        <dbReference type="PROSITE" id="PS51372"/>
    </source>
</evidence>
<dbReference type="AlphaFoldDB" id="A0A1S2LKU4"/>
<dbReference type="GO" id="GO:0006355">
    <property type="term" value="P:regulation of DNA-templated transcription"/>
    <property type="evidence" value="ECO:0007669"/>
    <property type="project" value="InterPro"/>
</dbReference>
<keyword evidence="5" id="KW-0804">Transcription</keyword>
<comment type="caution">
    <text evidence="9">The sequence shown here is derived from an EMBL/GenBank/DDBJ whole genome shotgun (WGS) entry which is preliminary data.</text>
</comment>